<dbReference type="STRING" id="240176.D6RQ11"/>
<dbReference type="AlphaFoldDB" id="D6RQ11"/>
<gene>
    <name evidence="3" type="ORF">CC1G_15332</name>
</gene>
<dbReference type="InterPro" id="IPR015943">
    <property type="entry name" value="WD40/YVTN_repeat-like_dom_sf"/>
</dbReference>
<feature type="chain" id="PRO_5003087497" evidence="1">
    <location>
        <begin position="20"/>
        <end position="749"/>
    </location>
</feature>
<dbReference type="RefSeq" id="XP_002910425.1">
    <property type="nucleotide sequence ID" value="XM_002910379.1"/>
</dbReference>
<dbReference type="Gene3D" id="2.130.10.10">
    <property type="entry name" value="YVTN repeat-like/Quinoprotein amine dehydrogenase"/>
    <property type="match status" value="1"/>
</dbReference>
<evidence type="ECO:0000256" key="1">
    <source>
        <dbReference type="SAM" id="SignalP"/>
    </source>
</evidence>
<sequence>MRLLAWFWLLCALSISSLALHESDVGVIDWRKELVGVPVTLSPVTAPTFVLKDVVVTATGSNVLAGLNVRDGSVAWRYIFEADDPIIGFYPNRRVVVTLSGPGGSTLRKFDTATGALLIERSLHAPQDGLLVHPPSLGKSIAFSSDSQGLYVLSNGHTVSFLEGNTGSTLWTWYSPDQGSKTMFLKVVARKDVVYVVGATKGVASLSLNVVVLSASTGQLLHDREIPSGITNTLTDVFTFYDAHKTTEPVLVWVENTSLKSLVLDSTLSNKPHDVKTAEKLMYLLDLGLTNHGQVLAQLPDGSSRLLQVSQDGTTASSLYEFDSKRLGVLFNGGVDDQGRPYVARTHWSQDLNTIVLDVVNASSTTDQTQTYTVPFDTNNEGILDHIAFTLPSSGAPHLLTTASSGAVQLFGSPSLTTSDSKSPSTPDALNHHWTRHEALATTTLATFVELPEPLVISTTADFTKSEGFTGRLLRHAVEARDLPRYIVNFVRRFVTGDYASATSAAVVIPGSSIPLDAEAATTNTNTNTTMTTTPQTTPLFRDPFSFRQILLTFTAPGKIYALDSSNGEIVWTRTLGLGSAFWMGGSVSARKVWVVRGVNDVVVGEGVEEGKDKVRAEVVLVAERRASNGQATTMIYHFNALTGEDVSVPLSSSDNSENNEETRRPAAPGFLEGIELVEGPYTESFLLPDGRSVVVLDEFMQVGFLGFCILFWEVELRWDEFVLHISSTFISSLHSHISSIPNLLLDSE</sequence>
<dbReference type="Proteomes" id="UP000001861">
    <property type="component" value="Unassembled WGS sequence"/>
</dbReference>
<dbReference type="InterPro" id="IPR018391">
    <property type="entry name" value="PQQ_b-propeller_rpt"/>
</dbReference>
<reference evidence="3 4" key="1">
    <citation type="journal article" date="2010" name="Proc. Natl. Acad. Sci. U.S.A.">
        <title>Insights into evolution of multicellular fungi from the assembled chromosomes of the mushroom Coprinopsis cinerea (Coprinus cinereus).</title>
        <authorList>
            <person name="Stajich J.E."/>
            <person name="Wilke S.K."/>
            <person name="Ahren D."/>
            <person name="Au C.H."/>
            <person name="Birren B.W."/>
            <person name="Borodovsky M."/>
            <person name="Burns C."/>
            <person name="Canback B."/>
            <person name="Casselton L.A."/>
            <person name="Cheng C.K."/>
            <person name="Deng J."/>
            <person name="Dietrich F.S."/>
            <person name="Fargo D.C."/>
            <person name="Farman M.L."/>
            <person name="Gathman A.C."/>
            <person name="Goldberg J."/>
            <person name="Guigo R."/>
            <person name="Hoegger P.J."/>
            <person name="Hooker J.B."/>
            <person name="Huggins A."/>
            <person name="James T.Y."/>
            <person name="Kamada T."/>
            <person name="Kilaru S."/>
            <person name="Kodira C."/>
            <person name="Kues U."/>
            <person name="Kupfer D."/>
            <person name="Kwan H.S."/>
            <person name="Lomsadze A."/>
            <person name="Li W."/>
            <person name="Lilly W.W."/>
            <person name="Ma L.J."/>
            <person name="Mackey A.J."/>
            <person name="Manning G."/>
            <person name="Martin F."/>
            <person name="Muraguchi H."/>
            <person name="Natvig D.O."/>
            <person name="Palmerini H."/>
            <person name="Ramesh M.A."/>
            <person name="Rehmeyer C.J."/>
            <person name="Roe B.A."/>
            <person name="Shenoy N."/>
            <person name="Stanke M."/>
            <person name="Ter-Hovhannisyan V."/>
            <person name="Tunlid A."/>
            <person name="Velagapudi R."/>
            <person name="Vision T.J."/>
            <person name="Zeng Q."/>
            <person name="Zolan M.E."/>
            <person name="Pukkila P.J."/>
        </authorList>
    </citation>
    <scope>NUCLEOTIDE SEQUENCE [LARGE SCALE GENOMIC DNA]</scope>
    <source>
        <strain evidence="4">Okayama-7 / 130 / ATCC MYA-4618 / FGSC 9003</strain>
    </source>
</reference>
<dbReference type="GO" id="GO:0072546">
    <property type="term" value="C:EMC complex"/>
    <property type="evidence" value="ECO:0007669"/>
    <property type="project" value="InterPro"/>
</dbReference>
<dbReference type="InterPro" id="IPR026895">
    <property type="entry name" value="EMC1"/>
</dbReference>
<keyword evidence="4" id="KW-1185">Reference proteome</keyword>
<evidence type="ECO:0000259" key="2">
    <source>
        <dbReference type="Pfam" id="PF25293"/>
    </source>
</evidence>
<dbReference type="KEGG" id="cci:CC1G_15332"/>
<evidence type="ECO:0000313" key="4">
    <source>
        <dbReference type="Proteomes" id="UP000001861"/>
    </source>
</evidence>
<dbReference type="InterPro" id="IPR058545">
    <property type="entry name" value="Beta-prop_EMC1_1st"/>
</dbReference>
<accession>D6RQ11</accession>
<dbReference type="PANTHER" id="PTHR21573">
    <property type="entry name" value="ER MEMBRANE PROTEIN COMPLEX SUBUNIT 1"/>
    <property type="match status" value="1"/>
</dbReference>
<comment type="caution">
    <text evidence="3">The sequence shown here is derived from an EMBL/GenBank/DDBJ whole genome shotgun (WGS) entry which is preliminary data.</text>
</comment>
<dbReference type="InterPro" id="IPR011047">
    <property type="entry name" value="Quinoprotein_ADH-like_sf"/>
</dbReference>
<keyword evidence="1" id="KW-0732">Signal</keyword>
<evidence type="ECO:0000313" key="3">
    <source>
        <dbReference type="EMBL" id="EFI26931.1"/>
    </source>
</evidence>
<dbReference type="OMA" id="HETREIY"/>
<dbReference type="HOGENOM" id="CLU_027848_0_0_1"/>
<dbReference type="SMART" id="SM00564">
    <property type="entry name" value="PQQ"/>
    <property type="match status" value="3"/>
</dbReference>
<dbReference type="VEuPathDB" id="FungiDB:CC1G_15332"/>
<dbReference type="InParanoid" id="D6RQ11"/>
<proteinExistence type="predicted"/>
<name>D6RQ11_COPC7</name>
<feature type="signal peptide" evidence="1">
    <location>
        <begin position="1"/>
        <end position="19"/>
    </location>
</feature>
<dbReference type="PANTHER" id="PTHR21573:SF0">
    <property type="entry name" value="ER MEMBRANE PROTEIN COMPLEX SUBUNIT 1"/>
    <property type="match status" value="1"/>
</dbReference>
<dbReference type="EMBL" id="AACS02000010">
    <property type="protein sequence ID" value="EFI26931.1"/>
    <property type="molecule type" value="Genomic_DNA"/>
</dbReference>
<dbReference type="GO" id="GO:0034975">
    <property type="term" value="P:protein folding in endoplasmic reticulum"/>
    <property type="evidence" value="ECO:0007669"/>
    <property type="project" value="TreeGrafter"/>
</dbReference>
<organism evidence="3 4">
    <name type="scientific">Coprinopsis cinerea (strain Okayama-7 / 130 / ATCC MYA-4618 / FGSC 9003)</name>
    <name type="common">Inky cap fungus</name>
    <name type="synonym">Hormographiella aspergillata</name>
    <dbReference type="NCBI Taxonomy" id="240176"/>
    <lineage>
        <taxon>Eukaryota</taxon>
        <taxon>Fungi</taxon>
        <taxon>Dikarya</taxon>
        <taxon>Basidiomycota</taxon>
        <taxon>Agaricomycotina</taxon>
        <taxon>Agaricomycetes</taxon>
        <taxon>Agaricomycetidae</taxon>
        <taxon>Agaricales</taxon>
        <taxon>Agaricineae</taxon>
        <taxon>Psathyrellaceae</taxon>
        <taxon>Coprinopsis</taxon>
    </lineage>
</organism>
<dbReference type="GeneID" id="9380345"/>
<protein>
    <submittedName>
        <fullName evidence="3">Endoplasmic reticulum protein</fullName>
    </submittedName>
</protein>
<feature type="domain" description="EMC1 first beta-propeller" evidence="2">
    <location>
        <begin position="19"/>
        <end position="374"/>
    </location>
</feature>
<dbReference type="SUPFAM" id="SSF50998">
    <property type="entry name" value="Quinoprotein alcohol dehydrogenase-like"/>
    <property type="match status" value="2"/>
</dbReference>
<dbReference type="eggNOG" id="KOG2103">
    <property type="taxonomic scope" value="Eukaryota"/>
</dbReference>
<dbReference type="OrthoDB" id="28092at2759"/>
<dbReference type="Pfam" id="PF25293">
    <property type="entry name" value="Beta-prop_EMC1_N"/>
    <property type="match status" value="1"/>
</dbReference>